<protein>
    <recommendedName>
        <fullName evidence="3">IclR-ED domain-containing protein</fullName>
    </recommendedName>
</protein>
<dbReference type="RefSeq" id="WP_126218270.1">
    <property type="nucleotide sequence ID" value="NZ_PEMG01000037.1"/>
</dbReference>
<dbReference type="GO" id="GO:0003700">
    <property type="term" value="F:DNA-binding transcription factor activity"/>
    <property type="evidence" value="ECO:0007669"/>
    <property type="project" value="InterPro"/>
</dbReference>
<evidence type="ECO:0000256" key="1">
    <source>
        <dbReference type="ARBA" id="ARBA00023015"/>
    </source>
</evidence>
<comment type="caution">
    <text evidence="4">The sequence shown here is derived from an EMBL/GenBank/DDBJ whole genome shotgun (WGS) entry which is preliminary data.</text>
</comment>
<dbReference type="EMBL" id="PEMG01000037">
    <property type="protein sequence ID" value="RTI11800.1"/>
    <property type="molecule type" value="Genomic_DNA"/>
</dbReference>
<name>A0A430UT91_THESC</name>
<accession>A0A430UT91</accession>
<gene>
    <name evidence="4" type="ORF">CSW30_01995</name>
</gene>
<dbReference type="Proteomes" id="UP000287173">
    <property type="component" value="Unassembled WGS sequence"/>
</dbReference>
<organism evidence="4 5">
    <name type="scientific">Thermus scotoductus</name>
    <dbReference type="NCBI Taxonomy" id="37636"/>
    <lineage>
        <taxon>Bacteria</taxon>
        <taxon>Thermotogati</taxon>
        <taxon>Deinococcota</taxon>
        <taxon>Deinococci</taxon>
        <taxon>Thermales</taxon>
        <taxon>Thermaceae</taxon>
        <taxon>Thermus</taxon>
    </lineage>
</organism>
<reference evidence="4 5" key="1">
    <citation type="journal article" date="2019" name="Extremophiles">
        <title>Biogeography of thermophiles and predominance of Thermus scotoductus in domestic water heaters.</title>
        <authorList>
            <person name="Wilpiszeski R.L."/>
            <person name="Zhang Z."/>
            <person name="House C.H."/>
        </authorList>
    </citation>
    <scope>NUCLEOTIDE SEQUENCE [LARGE SCALE GENOMIC DNA]</scope>
    <source>
        <strain evidence="4 5">17_S17</strain>
    </source>
</reference>
<keyword evidence="2" id="KW-0804">Transcription</keyword>
<dbReference type="GO" id="GO:0003677">
    <property type="term" value="F:DNA binding"/>
    <property type="evidence" value="ECO:0007669"/>
    <property type="project" value="TreeGrafter"/>
</dbReference>
<dbReference type="AlphaFoldDB" id="A0A430UT91"/>
<keyword evidence="1" id="KW-0805">Transcription regulation</keyword>
<proteinExistence type="predicted"/>
<evidence type="ECO:0000313" key="5">
    <source>
        <dbReference type="Proteomes" id="UP000287173"/>
    </source>
</evidence>
<dbReference type="PANTHER" id="PTHR30136">
    <property type="entry name" value="HELIX-TURN-HELIX TRANSCRIPTIONAL REGULATOR, ICLR FAMILY"/>
    <property type="match status" value="1"/>
</dbReference>
<sequence>MAVQEGSTTLEGRSLATARAVLRVLGHLEAHPEGITVREVAAFLGKSHYTAYYLLNTLCQEGFAWKGPDRKYYPVPRTAALERVSLGDLVAAAVEVNRVTRCRAYLVVMEEAEPVVAHVAGHRGQLGVDLFGAILHVSHATAVGKAILAELTPEARERLLASLVLTPRTPNTVTDGDRLRLEIALTQKRGVAYDKEEYQEGIYCLAVPFTLQGPNWGEPLVASLGIVVSPYRFFAERERLEEHLFRIRAQLLGQERG</sequence>
<dbReference type="PANTHER" id="PTHR30136:SF35">
    <property type="entry name" value="HTH-TYPE TRANSCRIPTIONAL REGULATOR RV1719"/>
    <property type="match status" value="1"/>
</dbReference>
<dbReference type="SUPFAM" id="SSF46785">
    <property type="entry name" value="Winged helix' DNA-binding domain"/>
    <property type="match status" value="1"/>
</dbReference>
<dbReference type="InterPro" id="IPR050707">
    <property type="entry name" value="HTH_MetabolicPath_Reg"/>
</dbReference>
<dbReference type="GO" id="GO:0045892">
    <property type="term" value="P:negative regulation of DNA-templated transcription"/>
    <property type="evidence" value="ECO:0007669"/>
    <property type="project" value="TreeGrafter"/>
</dbReference>
<evidence type="ECO:0000313" key="4">
    <source>
        <dbReference type="EMBL" id="RTI11800.1"/>
    </source>
</evidence>
<evidence type="ECO:0000259" key="3">
    <source>
        <dbReference type="PROSITE" id="PS51078"/>
    </source>
</evidence>
<dbReference type="Pfam" id="PF01614">
    <property type="entry name" value="IclR_C"/>
    <property type="match status" value="1"/>
</dbReference>
<dbReference type="PROSITE" id="PS51078">
    <property type="entry name" value="ICLR_ED"/>
    <property type="match status" value="1"/>
</dbReference>
<dbReference type="SUPFAM" id="SSF55781">
    <property type="entry name" value="GAF domain-like"/>
    <property type="match status" value="1"/>
</dbReference>
<dbReference type="Pfam" id="PF12802">
    <property type="entry name" value="MarR_2"/>
    <property type="match status" value="1"/>
</dbReference>
<dbReference type="InterPro" id="IPR000835">
    <property type="entry name" value="HTH_MarR-typ"/>
</dbReference>
<dbReference type="InterPro" id="IPR036388">
    <property type="entry name" value="WH-like_DNA-bd_sf"/>
</dbReference>
<dbReference type="InterPro" id="IPR036390">
    <property type="entry name" value="WH_DNA-bd_sf"/>
</dbReference>
<dbReference type="InterPro" id="IPR029016">
    <property type="entry name" value="GAF-like_dom_sf"/>
</dbReference>
<evidence type="ECO:0000256" key="2">
    <source>
        <dbReference type="ARBA" id="ARBA00023163"/>
    </source>
</evidence>
<feature type="domain" description="IclR-ED" evidence="3">
    <location>
        <begin position="61"/>
        <end position="257"/>
    </location>
</feature>
<dbReference type="InterPro" id="IPR014757">
    <property type="entry name" value="Tscrpt_reg_IclR_C"/>
</dbReference>
<dbReference type="Gene3D" id="1.10.10.10">
    <property type="entry name" value="Winged helix-like DNA-binding domain superfamily/Winged helix DNA-binding domain"/>
    <property type="match status" value="1"/>
</dbReference>
<dbReference type="Gene3D" id="3.30.450.40">
    <property type="match status" value="1"/>
</dbReference>